<dbReference type="GO" id="GO:0006401">
    <property type="term" value="P:RNA catabolic process"/>
    <property type="evidence" value="ECO:0007669"/>
    <property type="project" value="InterPro"/>
</dbReference>
<dbReference type="GO" id="GO:0003724">
    <property type="term" value="F:RNA helicase activity"/>
    <property type="evidence" value="ECO:0007669"/>
    <property type="project" value="InterPro"/>
</dbReference>
<dbReference type="GO" id="GO:0005634">
    <property type="term" value="C:nucleus"/>
    <property type="evidence" value="ECO:0007669"/>
    <property type="project" value="UniProtKB-SubCell"/>
</dbReference>
<accession>A0A1J4MU73</accession>
<evidence type="ECO:0000256" key="3">
    <source>
        <dbReference type="ARBA" id="ARBA00022801"/>
    </source>
</evidence>
<comment type="subcellular location">
    <subcellularLocation>
        <location evidence="1">Nucleus</location>
    </subcellularLocation>
</comment>
<dbReference type="FunFam" id="3.40.50.300:FF:000141">
    <property type="entry name" value="ATP-dependent RNA helicase DOB1"/>
    <property type="match status" value="1"/>
</dbReference>
<dbReference type="Gene3D" id="2.40.30.300">
    <property type="match status" value="1"/>
</dbReference>
<dbReference type="Pfam" id="PF00270">
    <property type="entry name" value="DEAD"/>
    <property type="match status" value="1"/>
</dbReference>
<evidence type="ECO:0000313" key="11">
    <source>
        <dbReference type="Proteomes" id="UP000186804"/>
    </source>
</evidence>
<dbReference type="GO" id="GO:0005524">
    <property type="term" value="F:ATP binding"/>
    <property type="evidence" value="ECO:0007669"/>
    <property type="project" value="UniProtKB-KW"/>
</dbReference>
<dbReference type="Pfam" id="PF08148">
    <property type="entry name" value="DSHCT"/>
    <property type="match status" value="1"/>
</dbReference>
<dbReference type="CDD" id="cd18024">
    <property type="entry name" value="DEXHc_Mtr4-like"/>
    <property type="match status" value="1"/>
</dbReference>
<dbReference type="SMART" id="SM00487">
    <property type="entry name" value="DEXDc"/>
    <property type="match status" value="1"/>
</dbReference>
<dbReference type="Pfam" id="PF00271">
    <property type="entry name" value="Helicase_C"/>
    <property type="match status" value="1"/>
</dbReference>
<dbReference type="InterPro" id="IPR027417">
    <property type="entry name" value="P-loop_NTPase"/>
</dbReference>
<evidence type="ECO:0000259" key="9">
    <source>
        <dbReference type="PROSITE" id="PS51194"/>
    </source>
</evidence>
<evidence type="ECO:0000256" key="7">
    <source>
        <dbReference type="SAM" id="MobiDB-lite"/>
    </source>
</evidence>
<dbReference type="GO" id="GO:0016787">
    <property type="term" value="F:hydrolase activity"/>
    <property type="evidence" value="ECO:0007669"/>
    <property type="project" value="UniProtKB-KW"/>
</dbReference>
<dbReference type="PIRSF" id="PIRSF005198">
    <property type="entry name" value="Antiviral_helicase_SKI2"/>
    <property type="match status" value="1"/>
</dbReference>
<dbReference type="InterPro" id="IPR001650">
    <property type="entry name" value="Helicase_C-like"/>
</dbReference>
<dbReference type="FunFam" id="3.40.50.300:FF:000083">
    <property type="entry name" value="ATP-dependent RNA helicase DOB1"/>
    <property type="match status" value="1"/>
</dbReference>
<dbReference type="InterPro" id="IPR011545">
    <property type="entry name" value="DEAD/DEAH_box_helicase_dom"/>
</dbReference>
<organism evidence="10 11">
    <name type="scientific">Cryptosporidium andersoni</name>
    <dbReference type="NCBI Taxonomy" id="117008"/>
    <lineage>
        <taxon>Eukaryota</taxon>
        <taxon>Sar</taxon>
        <taxon>Alveolata</taxon>
        <taxon>Apicomplexa</taxon>
        <taxon>Conoidasida</taxon>
        <taxon>Coccidia</taxon>
        <taxon>Eucoccidiorida</taxon>
        <taxon>Eimeriorina</taxon>
        <taxon>Cryptosporidiidae</taxon>
        <taxon>Cryptosporidium</taxon>
    </lineage>
</organism>
<dbReference type="GO" id="GO:0003723">
    <property type="term" value="F:RNA binding"/>
    <property type="evidence" value="ECO:0007669"/>
    <property type="project" value="InterPro"/>
</dbReference>
<keyword evidence="6" id="KW-0539">Nucleus</keyword>
<comment type="caution">
    <text evidence="10">The sequence shown here is derived from an EMBL/GenBank/DDBJ whole genome shotgun (WGS) entry which is preliminary data.</text>
</comment>
<dbReference type="EMBL" id="LRBS01000048">
    <property type="protein sequence ID" value="OII76987.1"/>
    <property type="molecule type" value="Genomic_DNA"/>
</dbReference>
<dbReference type="PROSITE" id="PS51192">
    <property type="entry name" value="HELICASE_ATP_BIND_1"/>
    <property type="match status" value="1"/>
</dbReference>
<feature type="compositionally biased region" description="Polar residues" evidence="7">
    <location>
        <begin position="682"/>
        <end position="695"/>
    </location>
</feature>
<dbReference type="SMART" id="SM00490">
    <property type="entry name" value="HELICc"/>
    <property type="match status" value="1"/>
</dbReference>
<keyword evidence="3" id="KW-0378">Hydrolase</keyword>
<evidence type="ECO:0000259" key="8">
    <source>
        <dbReference type="PROSITE" id="PS51192"/>
    </source>
</evidence>
<sequence>MMTNARECLYSTKSGMEEKSDQISETDKITPLPKKVKTGNTDTSEYCSESIYNKTETGIKVLNCRNDVHEGRLEEGIEEIERREESRKNNIMNIKEMDISKNVVNSTKTGNINSDMTSIDTECSIYFREESMKIEYVKYETGKNCVHECVRPCSYVAPTTSKFEVEYDSDGKKIPAKVYPFKLDTFQAVSIECLEMGESILVSAHTSAGKTCVAEYAIAMALRSNQRVVYTSPIKALSNQKYRDLRSTFGDGNVGLLTGDVTVNPLASIMVMTTEILRSMLYRGSELVREIAWVIFDEIHYMRDKERGVVWEESIILLPDTVRLVFLSATIPNHLEFAEWICRTKHQPCHVVYTDYRPVPLQHFVFPAGGTGVYLVMDENKIFREDNYSKALSSLKLTTEERSNRMGEFKKKNTRSQLRMDLESIVNMCQERNYLPIIVFSFSKKDCETNAMYLGSTDLTNSEEKESIDFIFQSALATLAEEDRNIPQVVGILPLLRRGIGIHHGGLLPVVKEIVEILFGESFIKVLFSTETFSMGINMPAKTVIFTSLRKFDGKESRLINSGEFIQMSGRAGRRGLDDRGLTIIMLDEQADPWAVKAIFTGDPLRIDSQFYIGYNMLLNLLRLEGADPEYMIQRSFSQFLKRRKTVSLSEEKKRIEKILSKYDIKKLNFQVFFKDKDKQNKSNMNEQYSNTNKLENNENKDISLSSPNLGSFIIKEKRIEGIDDLYNTSNDQNSLDISNIDELLLCYAQFLYEVGFHPTSKDEVLFDLSNLSKYHPVSSETPKLIIPLPNEIITNSLDFYKSIELLTRRIMNDEEVQKKLKDSKLIKNSDKVPSLNIDGDSCLYNCEIKSQDIYSIDSTDLTSKSHNTLDVTNQFQNQPNIENSSDELLIYVNNIDYIHQELDKRFSSNEKEYPYLQGLGDIISKMAYSLYSRLCIMLELNKKIRSFIISSSLSHRFLHPGRLVYIKFPVGSDLIREGTMQKSFNPSDYSSLYLHLFSEKKKESLRNTVDLGWGVVVSTPYLKTRQLNNIFILEPSNEYDEDETGYKDIECTTKESYKEKDLPSRATKQYVLKILINTKNLPQQLVSKILGNDKSGISTLNTEYNNIQSEDLDEYVIISCTTTVISEISTVRLNIPKNIDLTNNSKGTIRSLEYSLTKVKEHLGISKIPLLNYCGDEIINIKSVKNDNILKDLAKYRNIMNQIRNDSLLLKHDPSLTLCLLYWCCNKGYLESNILRLTNELSNHEYNILMQQELSSMRKVLRSLDYIDKNNVVQLKGRVACEISTSDELLITELLFNNTFFQELNIEYIVAILSCLLYDEKCQDMKLDDSILLTGFENLQQVGRMIVKVSQDSGLTITETEYLSKFKPQIMPIILKWCKGESFANALENTNFYEGSVIRCLRRLEELLRQVASACKSIGNENLENKLRHGIALIRRGIVFTASLYL</sequence>
<dbReference type="Gene3D" id="1.10.3380.30">
    <property type="match status" value="1"/>
</dbReference>
<dbReference type="RefSeq" id="XP_067068833.1">
    <property type="nucleotide sequence ID" value="XM_067212560.1"/>
</dbReference>
<reference evidence="10 11" key="1">
    <citation type="submission" date="2016-10" db="EMBL/GenBank/DDBJ databases">
        <title>Reductive evolution of mitochondrial metabolism and differential evolution of invasion-related proteins in Cryptosporidium.</title>
        <authorList>
            <person name="Liu S."/>
            <person name="Roellig D.M."/>
            <person name="Guo Y."/>
            <person name="Li N."/>
            <person name="Frace M.A."/>
            <person name="Tang K."/>
            <person name="Zhang L."/>
            <person name="Feng Y."/>
            <person name="Xiao L."/>
        </authorList>
    </citation>
    <scope>NUCLEOTIDE SEQUENCE [LARGE SCALE GENOMIC DNA]</scope>
    <source>
        <strain evidence="10">30847</strain>
    </source>
</reference>
<feature type="domain" description="Helicase ATP-binding" evidence="8">
    <location>
        <begin position="191"/>
        <end position="349"/>
    </location>
</feature>
<feature type="region of interest" description="Disordered" evidence="7">
    <location>
        <begin position="682"/>
        <end position="702"/>
    </location>
</feature>
<dbReference type="GeneID" id="92366514"/>
<dbReference type="InterPro" id="IPR016438">
    <property type="entry name" value="SKI2-like"/>
</dbReference>
<evidence type="ECO:0000256" key="5">
    <source>
        <dbReference type="ARBA" id="ARBA00022840"/>
    </source>
</evidence>
<evidence type="ECO:0000256" key="6">
    <source>
        <dbReference type="ARBA" id="ARBA00023242"/>
    </source>
</evidence>
<name>A0A1J4MU73_9CRYT</name>
<dbReference type="OrthoDB" id="64767at2759"/>
<keyword evidence="5" id="KW-0067">ATP-binding</keyword>
<dbReference type="InterPro" id="IPR012961">
    <property type="entry name" value="Ski2/MTR4_C"/>
</dbReference>
<dbReference type="SMART" id="SM01142">
    <property type="entry name" value="DSHCT"/>
    <property type="match status" value="1"/>
</dbReference>
<dbReference type="Proteomes" id="UP000186804">
    <property type="component" value="Unassembled WGS sequence"/>
</dbReference>
<dbReference type="PANTHER" id="PTHR12131:SF7">
    <property type="entry name" value="EXOSOME RNA HELICASE MTR4"/>
    <property type="match status" value="1"/>
</dbReference>
<feature type="domain" description="Helicase C-terminal" evidence="9">
    <location>
        <begin position="421"/>
        <end position="625"/>
    </location>
</feature>
<evidence type="ECO:0000256" key="4">
    <source>
        <dbReference type="ARBA" id="ARBA00022806"/>
    </source>
</evidence>
<dbReference type="PROSITE" id="PS51194">
    <property type="entry name" value="HELICASE_CTER"/>
    <property type="match status" value="1"/>
</dbReference>
<dbReference type="Pfam" id="PF13234">
    <property type="entry name" value="MTR4_beta-barrel"/>
    <property type="match status" value="1"/>
</dbReference>
<dbReference type="GO" id="GO:0000460">
    <property type="term" value="P:maturation of 5.8S rRNA"/>
    <property type="evidence" value="ECO:0007669"/>
    <property type="project" value="TreeGrafter"/>
</dbReference>
<keyword evidence="4 10" id="KW-0347">Helicase</keyword>
<dbReference type="InterPro" id="IPR050699">
    <property type="entry name" value="RNA-DNA_Helicase"/>
</dbReference>
<dbReference type="SUPFAM" id="SSF52540">
    <property type="entry name" value="P-loop containing nucleoside triphosphate hydrolases"/>
    <property type="match status" value="1"/>
</dbReference>
<keyword evidence="11" id="KW-1185">Reference proteome</keyword>
<dbReference type="Gene3D" id="3.40.50.300">
    <property type="entry name" value="P-loop containing nucleotide triphosphate hydrolases"/>
    <property type="match status" value="2"/>
</dbReference>
<evidence type="ECO:0000256" key="2">
    <source>
        <dbReference type="ARBA" id="ARBA00022741"/>
    </source>
</evidence>
<dbReference type="VEuPathDB" id="CryptoDB:cand_023300"/>
<dbReference type="InterPro" id="IPR014001">
    <property type="entry name" value="Helicase_ATP-bd"/>
</dbReference>
<dbReference type="CDD" id="cd18795">
    <property type="entry name" value="SF2_C_Ski2"/>
    <property type="match status" value="1"/>
</dbReference>
<keyword evidence="2" id="KW-0547">Nucleotide-binding</keyword>
<evidence type="ECO:0000313" key="10">
    <source>
        <dbReference type="EMBL" id="OII76987.1"/>
    </source>
</evidence>
<dbReference type="PANTHER" id="PTHR12131">
    <property type="entry name" value="ATP-DEPENDENT RNA AND DNA HELICASE"/>
    <property type="match status" value="1"/>
</dbReference>
<gene>
    <name evidence="10" type="ORF">cand_023300</name>
</gene>
<proteinExistence type="predicted"/>
<dbReference type="InterPro" id="IPR025696">
    <property type="entry name" value="Beta-barrel_MTR4"/>
</dbReference>
<evidence type="ECO:0000256" key="1">
    <source>
        <dbReference type="ARBA" id="ARBA00004123"/>
    </source>
</evidence>
<protein>
    <submittedName>
        <fullName evidence="10">DEAD DEAH box helicase family protein</fullName>
    </submittedName>
</protein>